<dbReference type="Proteomes" id="UP001627408">
    <property type="component" value="Unassembled WGS sequence"/>
</dbReference>
<accession>A0ABW8UPK3</accession>
<sequence>MDANRQFAHDTFQKAHSDVRRLKAKLPEDSIDGIVAEILNRIKSRNATNNTLINAPSAQQIERLAYALISDDDQEGARIIQNLREDGASLEAVYLSYLAGAARLLGEWWTDDHVSFVEVTVGTSRIYSIIRGLSHLFTPRGPVEVKSAVFAAVPGETHVLGVRMASDIFRKEGWDIDLKVGKSHDELVDALSASETPIIGLSAAGRHSAADLAKLVLALRINNPNARIFVSGNIAHAADDIVSLMDVDAVATDIPAARQFIEKAWLKGHHA</sequence>
<evidence type="ECO:0000313" key="3">
    <source>
        <dbReference type="Proteomes" id="UP001627408"/>
    </source>
</evidence>
<evidence type="ECO:0000313" key="2">
    <source>
        <dbReference type="EMBL" id="MFL4468872.1"/>
    </source>
</evidence>
<reference evidence="2 3" key="1">
    <citation type="submission" date="2024-08" db="EMBL/GenBank/DDBJ databases">
        <title>Tateyamaria sp. nov., isolated from marine algae.</title>
        <authorList>
            <person name="Choi B.J."/>
            <person name="Kim J.M."/>
            <person name="Lee J.K."/>
            <person name="Choi D.G."/>
            <person name="Bayburt H."/>
            <person name="Baek J.H."/>
            <person name="Han D.M."/>
            <person name="Jeon C.O."/>
        </authorList>
    </citation>
    <scope>NUCLEOTIDE SEQUENCE [LARGE SCALE GENOMIC DNA]</scope>
    <source>
        <strain evidence="2 3">KMU-156</strain>
    </source>
</reference>
<dbReference type="RefSeq" id="WP_407590616.1">
    <property type="nucleotide sequence ID" value="NZ_JBHDIY010000002.1"/>
</dbReference>
<name>A0ABW8UPK3_9RHOB</name>
<dbReference type="EMBL" id="JBHDIY010000002">
    <property type="protein sequence ID" value="MFL4468872.1"/>
    <property type="molecule type" value="Genomic_DNA"/>
</dbReference>
<organism evidence="2 3">
    <name type="scientific">Tateyamaria armeniaca</name>
    <dbReference type="NCBI Taxonomy" id="2518930"/>
    <lineage>
        <taxon>Bacteria</taxon>
        <taxon>Pseudomonadati</taxon>
        <taxon>Pseudomonadota</taxon>
        <taxon>Alphaproteobacteria</taxon>
        <taxon>Rhodobacterales</taxon>
        <taxon>Roseobacteraceae</taxon>
        <taxon>Tateyamaria</taxon>
    </lineage>
</organism>
<comment type="caution">
    <text evidence="2">The sequence shown here is derived from an EMBL/GenBank/DDBJ whole genome shotgun (WGS) entry which is preliminary data.</text>
</comment>
<gene>
    <name evidence="2" type="ORF">ACERZ8_02925</name>
</gene>
<dbReference type="SUPFAM" id="SSF52242">
    <property type="entry name" value="Cobalamin (vitamin B12)-binding domain"/>
    <property type="match status" value="1"/>
</dbReference>
<feature type="domain" description="B12-binding" evidence="1">
    <location>
        <begin position="145"/>
        <end position="271"/>
    </location>
</feature>
<proteinExistence type="predicted"/>
<dbReference type="Pfam" id="PF02310">
    <property type="entry name" value="B12-binding"/>
    <property type="match status" value="1"/>
</dbReference>
<protein>
    <submittedName>
        <fullName evidence="2">B12-binding domain-containing protein</fullName>
    </submittedName>
</protein>
<dbReference type="Gene3D" id="3.40.50.280">
    <property type="entry name" value="Cobalamin-binding domain"/>
    <property type="match status" value="1"/>
</dbReference>
<evidence type="ECO:0000259" key="1">
    <source>
        <dbReference type="PROSITE" id="PS51332"/>
    </source>
</evidence>
<dbReference type="InterPro" id="IPR006158">
    <property type="entry name" value="Cobalamin-bd"/>
</dbReference>
<dbReference type="InterPro" id="IPR036724">
    <property type="entry name" value="Cobalamin-bd_sf"/>
</dbReference>
<keyword evidence="3" id="KW-1185">Reference proteome</keyword>
<dbReference type="PROSITE" id="PS51332">
    <property type="entry name" value="B12_BINDING"/>
    <property type="match status" value="1"/>
</dbReference>